<dbReference type="InParanoid" id="A0A1X7SDM3"/>
<evidence type="ECO:0000256" key="1">
    <source>
        <dbReference type="ARBA" id="ARBA00004370"/>
    </source>
</evidence>
<comment type="subcellular location">
    <subcellularLocation>
        <location evidence="1">Membrane</location>
    </subcellularLocation>
</comment>
<evidence type="ECO:0000313" key="4">
    <source>
        <dbReference type="EnsemblMetazoa" id="Aqu2.1.00155_001"/>
    </source>
</evidence>
<reference evidence="4" key="1">
    <citation type="submission" date="2017-05" db="UniProtKB">
        <authorList>
            <consortium name="EnsemblMetazoa"/>
        </authorList>
    </citation>
    <scope>IDENTIFICATION</scope>
</reference>
<name>A0A1X7SDM3_AMPQE</name>
<evidence type="ECO:0000256" key="2">
    <source>
        <dbReference type="ARBA" id="ARBA00023136"/>
    </source>
</evidence>
<evidence type="ECO:0000259" key="3">
    <source>
        <dbReference type="Pfam" id="PF23263"/>
    </source>
</evidence>
<dbReference type="OrthoDB" id="6051552at2759"/>
<dbReference type="EnsemblMetazoa" id="Aqu2.1.00155_001">
    <property type="protein sequence ID" value="Aqu2.1.00155_001"/>
    <property type="gene ID" value="Aqu2.1.00155"/>
</dbReference>
<sequence>QVSETQSIFHYHSQYTYELYNILTTPTFGLVLLENNPSLNTIAVKTCGTDYGCLYDISLTMDTNLGRTTRTIRQNNQKIRENLVNFPPVITGDRIITVTVGDTPTTVQYTGEDPNTNNETIIRIK</sequence>
<dbReference type="AlphaFoldDB" id="A0A1X7SDM3"/>
<proteinExistence type="predicted"/>
<protein>
    <recommendedName>
        <fullName evidence="3">Mucin-4-like C8-3 domain-containing protein</fullName>
    </recommendedName>
</protein>
<feature type="domain" description="Mucin-4-like C8-3" evidence="3">
    <location>
        <begin position="35"/>
        <end position="81"/>
    </location>
</feature>
<organism evidence="4">
    <name type="scientific">Amphimedon queenslandica</name>
    <name type="common">Sponge</name>
    <dbReference type="NCBI Taxonomy" id="400682"/>
    <lineage>
        <taxon>Eukaryota</taxon>
        <taxon>Metazoa</taxon>
        <taxon>Porifera</taxon>
        <taxon>Demospongiae</taxon>
        <taxon>Heteroscleromorpha</taxon>
        <taxon>Haplosclerida</taxon>
        <taxon>Niphatidae</taxon>
        <taxon>Amphimedon</taxon>
    </lineage>
</organism>
<dbReference type="InterPro" id="IPR056619">
    <property type="entry name" value="C8-3_MUC4"/>
</dbReference>
<accession>A0A1X7SDM3</accession>
<keyword evidence="2" id="KW-0472">Membrane</keyword>
<dbReference type="Pfam" id="PF23263">
    <property type="entry name" value="C8-3_MUC4"/>
    <property type="match status" value="1"/>
</dbReference>
<dbReference type="STRING" id="400682.A0A1X7SDM3"/>
<dbReference type="GO" id="GO:0016020">
    <property type="term" value="C:membrane"/>
    <property type="evidence" value="ECO:0007669"/>
    <property type="project" value="UniProtKB-SubCell"/>
</dbReference>